<organism evidence="1 2">
    <name type="scientific">Sphingomonas chungangi</name>
    <dbReference type="NCBI Taxonomy" id="2683589"/>
    <lineage>
        <taxon>Bacteria</taxon>
        <taxon>Pseudomonadati</taxon>
        <taxon>Pseudomonadota</taxon>
        <taxon>Alphaproteobacteria</taxon>
        <taxon>Sphingomonadales</taxon>
        <taxon>Sphingomonadaceae</taxon>
        <taxon>Sphingomonas</taxon>
    </lineage>
</organism>
<dbReference type="Proteomes" id="UP000570166">
    <property type="component" value="Unassembled WGS sequence"/>
</dbReference>
<dbReference type="AlphaFoldDB" id="A0A838L8W8"/>
<dbReference type="InterPro" id="IPR010281">
    <property type="entry name" value="DUF885"/>
</dbReference>
<protein>
    <submittedName>
        <fullName evidence="1">DUF885 family protein</fullName>
    </submittedName>
</protein>
<dbReference type="Pfam" id="PF05960">
    <property type="entry name" value="DUF885"/>
    <property type="match status" value="1"/>
</dbReference>
<dbReference type="EMBL" id="JACEIB010000026">
    <property type="protein sequence ID" value="MBA2935634.1"/>
    <property type="molecule type" value="Genomic_DNA"/>
</dbReference>
<dbReference type="PROSITE" id="PS51318">
    <property type="entry name" value="TAT"/>
    <property type="match status" value="1"/>
</dbReference>
<comment type="caution">
    <text evidence="1">The sequence shown here is derived from an EMBL/GenBank/DDBJ whole genome shotgun (WGS) entry which is preliminary data.</text>
</comment>
<evidence type="ECO:0000313" key="1">
    <source>
        <dbReference type="EMBL" id="MBA2935634.1"/>
    </source>
</evidence>
<name>A0A838L8W8_9SPHN</name>
<accession>A0A838L8W8</accession>
<dbReference type="InterPro" id="IPR006311">
    <property type="entry name" value="TAT_signal"/>
</dbReference>
<dbReference type="RefSeq" id="WP_160362846.1">
    <property type="nucleotide sequence ID" value="NZ_JACEIB010000026.1"/>
</dbReference>
<dbReference type="PANTHER" id="PTHR33361">
    <property type="entry name" value="GLR0591 PROTEIN"/>
    <property type="match status" value="1"/>
</dbReference>
<evidence type="ECO:0000313" key="2">
    <source>
        <dbReference type="Proteomes" id="UP000570166"/>
    </source>
</evidence>
<reference evidence="1 2" key="1">
    <citation type="submission" date="2020-07" db="EMBL/GenBank/DDBJ databases">
        <authorList>
            <person name="Sun Q."/>
        </authorList>
    </citation>
    <scope>NUCLEOTIDE SEQUENCE [LARGE SCALE GENOMIC DNA]</scope>
    <source>
        <strain evidence="1 2">CGMCC 1.13654</strain>
    </source>
</reference>
<dbReference type="PANTHER" id="PTHR33361:SF2">
    <property type="entry name" value="DUF885 DOMAIN-CONTAINING PROTEIN"/>
    <property type="match status" value="1"/>
</dbReference>
<sequence>MIDRRAFLLTSTAAGTAAMLPGWAQGQPEVPQSDISVQPNRVHRTSTTELRALFDRIFQQNLRLRPEGATQLGLDKAANADLRYRLSDQSEAGRAGAHKQTLDNVAALSLIDRRGLSPNDQIDYDTVLYTQNSAVAVQAFDFGGSSFGPSPYAVSQLTGAYQDVPDFLDTKHRIETREDADAYLSRLDAFAKQLDDNTDRMKHDAGIGVVPPDFLLDTTLTQLTRTRVPASDALVVTSIAKRAAAKGLGDDYGKQAAAIYDQKIGPALDRQIAYAKELRAHATHDAGVWKFKDGEAYYATALRTTTTAALSPDEVHKFGLDQAKEISARLDGLLRQQGFTRGTIGERMAALYKDPRQLYPNTDEGKAQAIAYCNARLDAIRGRLPTVFSRVPPYQFEVRRVPPQTEAGAASAFSQAPAIDGSRPGIVYFNLHDSAEWPKFCLATTIYHEGLPGHQLEGGLALSNTNLPLIRKTGGFSGYGEGWALYAEQLADEIGMYDDDPLGRLGYLKFQLFRANRCVVDTGIHHLRWGREQAIQYFVDQDGEAPGFATREVERYCATPGQAASYKLGHSTFTGIREKAKAKQGNRFDIKAFHDAVLAHGRVPLEILQQIGDRWVTTLS</sequence>
<gene>
    <name evidence="1" type="ORF">HZF05_16235</name>
</gene>
<proteinExistence type="predicted"/>
<keyword evidence="2" id="KW-1185">Reference proteome</keyword>